<proteinExistence type="predicted"/>
<organism evidence="1 2">
    <name type="scientific">Parvularcula lutaonensis</name>
    <dbReference type="NCBI Taxonomy" id="491923"/>
    <lineage>
        <taxon>Bacteria</taxon>
        <taxon>Pseudomonadati</taxon>
        <taxon>Pseudomonadota</taxon>
        <taxon>Alphaproteobacteria</taxon>
        <taxon>Parvularculales</taxon>
        <taxon>Parvularculaceae</taxon>
        <taxon>Parvularcula</taxon>
    </lineage>
</organism>
<dbReference type="RefSeq" id="WP_189574232.1">
    <property type="nucleotide sequence ID" value="NZ_BMXU01000001.1"/>
</dbReference>
<sequence>MIQRLSLTAAILVLAACTQEGTVTDPAPAPEVVAETVDERADSFAKIMADHWALRLEENPVLAEQLGHPEGRGRLSDPSLEGYWAGVEARRALLERMDAIDGESLEGDESINYRLLRRELEDAVEAAEHPGRYLTMTTYSAPHLSLARVAERANLRRDEDVASYLGRLEAMPGYMEAVIARLAEAVDQGWTQPCQAMVGFERTYESHIVDDIDASVFMQPLLDNPRVTDGQREQARQVIRDGIIRAFRDFKEFYEGTYKPACRSEAGVGSLDGGQDFYAYRARSYTTTDMTPEQIHQIGLSEVARIRSEMEDVAREAGFDSLAAFQNHLRTDPKYYPKTGEERIAVASTIAKRMDGQLVNLFTLLPRMPYDIRPIPLDVAEGTTTAYYSGPAADGTRAGTYWLNTTKLDSRPLYELESLTLHEAVPGHHLQIALSQELDLPEFRRFGGFTAFTEGWGLYSERLGMEVGFYDTPETNFGRLSYEMWRACRLVVDTGMHAKGWTRQEAIDFMLENTGLSEVNIIREVDRYITWPGQALAYKIGELKIRELRERAESRLGDDFDVRLFHDEILGNGALPLSILEEQIDAWITEQEESLGRN</sequence>
<protein>
    <submittedName>
        <fullName evidence="1">DUF885 domain-containing protein</fullName>
    </submittedName>
</protein>
<evidence type="ECO:0000313" key="1">
    <source>
        <dbReference type="EMBL" id="MFC3302061.1"/>
    </source>
</evidence>
<gene>
    <name evidence="1" type="ORF">ACFONP_04880</name>
</gene>
<comment type="caution">
    <text evidence="1">The sequence shown here is derived from an EMBL/GenBank/DDBJ whole genome shotgun (WGS) entry which is preliminary data.</text>
</comment>
<dbReference type="Pfam" id="PF05960">
    <property type="entry name" value="DUF885"/>
    <property type="match status" value="1"/>
</dbReference>
<name>A0ABV7MCL9_9PROT</name>
<dbReference type="PANTHER" id="PTHR33361">
    <property type="entry name" value="GLR0591 PROTEIN"/>
    <property type="match status" value="1"/>
</dbReference>
<evidence type="ECO:0000313" key="2">
    <source>
        <dbReference type="Proteomes" id="UP001595607"/>
    </source>
</evidence>
<dbReference type="EMBL" id="JBHRVA010000002">
    <property type="protein sequence ID" value="MFC3302061.1"/>
    <property type="molecule type" value="Genomic_DNA"/>
</dbReference>
<reference evidence="2" key="1">
    <citation type="journal article" date="2019" name="Int. J. Syst. Evol. Microbiol.">
        <title>The Global Catalogue of Microorganisms (GCM) 10K type strain sequencing project: providing services to taxonomists for standard genome sequencing and annotation.</title>
        <authorList>
            <consortium name="The Broad Institute Genomics Platform"/>
            <consortium name="The Broad Institute Genome Sequencing Center for Infectious Disease"/>
            <person name="Wu L."/>
            <person name="Ma J."/>
        </authorList>
    </citation>
    <scope>NUCLEOTIDE SEQUENCE [LARGE SCALE GENOMIC DNA]</scope>
    <source>
        <strain evidence="2">KCTC 22245</strain>
    </source>
</reference>
<dbReference type="Proteomes" id="UP001595607">
    <property type="component" value="Unassembled WGS sequence"/>
</dbReference>
<accession>A0ABV7MCL9</accession>
<dbReference type="PANTHER" id="PTHR33361:SF2">
    <property type="entry name" value="DUF885 DOMAIN-CONTAINING PROTEIN"/>
    <property type="match status" value="1"/>
</dbReference>
<keyword evidence="2" id="KW-1185">Reference proteome</keyword>
<dbReference type="InterPro" id="IPR010281">
    <property type="entry name" value="DUF885"/>
</dbReference>
<dbReference type="PROSITE" id="PS51257">
    <property type="entry name" value="PROKAR_LIPOPROTEIN"/>
    <property type="match status" value="1"/>
</dbReference>